<reference evidence="1" key="1">
    <citation type="journal article" date="2017" name="Science">
        <title>Giant viruses with an expanded complement of translation system components.</title>
        <authorList>
            <person name="Schulz F."/>
            <person name="Yutin N."/>
            <person name="Ivanova N.N."/>
            <person name="Ortega D.R."/>
            <person name="Lee T.K."/>
            <person name="Vierheilig J."/>
            <person name="Daims H."/>
            <person name="Horn M."/>
            <person name="Wagner M."/>
            <person name="Jensen G.J."/>
            <person name="Kyrpides N.C."/>
            <person name="Koonin E.V."/>
            <person name="Woyke T."/>
        </authorList>
    </citation>
    <scope>NUCLEOTIDE SEQUENCE</scope>
    <source>
        <strain evidence="1">KNV1</strain>
    </source>
</reference>
<organism evidence="1">
    <name type="scientific">Klosneuvirus KNV1</name>
    <dbReference type="NCBI Taxonomy" id="1977640"/>
    <lineage>
        <taxon>Viruses</taxon>
        <taxon>Varidnaviria</taxon>
        <taxon>Bamfordvirae</taxon>
        <taxon>Nucleocytoviricota</taxon>
        <taxon>Megaviricetes</taxon>
        <taxon>Imitervirales</taxon>
        <taxon>Mimiviridae</taxon>
        <taxon>Klosneuvirinae</taxon>
        <taxon>Klosneuvirus</taxon>
    </lineage>
</organism>
<dbReference type="EMBL" id="KY684110">
    <property type="protein sequence ID" value="ARF11957.1"/>
    <property type="molecule type" value="Genomic_DNA"/>
</dbReference>
<accession>A0A1V0SJQ7</accession>
<gene>
    <name evidence="1" type="ORF">Klosneuvirus_3_92</name>
</gene>
<proteinExistence type="predicted"/>
<sequence length="117" mass="13997">MAFEVNFKTIDELKTKIQDKDNCHTSEETREGLVRFCQLHPEIEFVEASIEGYSYYQWEFSATLTFKYTFYGDNQPTLIEAHWNGMGVSDNYWFDFDVDDVEYYPGCQYKNGKWHRV</sequence>
<name>A0A1V0SJQ7_9VIRU</name>
<evidence type="ECO:0000313" key="1">
    <source>
        <dbReference type="EMBL" id="ARF11957.1"/>
    </source>
</evidence>
<protein>
    <submittedName>
        <fullName evidence="1">Uncharacterized protein</fullName>
    </submittedName>
</protein>